<dbReference type="Pfam" id="PF00020">
    <property type="entry name" value="TNFR_c6"/>
    <property type="match status" value="2"/>
</dbReference>
<feature type="domain" description="TNFR-Cys" evidence="4">
    <location>
        <begin position="48"/>
        <end position="87"/>
    </location>
</feature>
<feature type="region of interest" description="Disordered" evidence="2">
    <location>
        <begin position="188"/>
        <end position="225"/>
    </location>
</feature>
<proteinExistence type="predicted"/>
<dbReference type="Gene3D" id="2.10.50.10">
    <property type="entry name" value="Tumor Necrosis Factor Receptor, subunit A, domain 2"/>
    <property type="match status" value="2"/>
</dbReference>
<feature type="signal peptide" evidence="3">
    <location>
        <begin position="1"/>
        <end position="24"/>
    </location>
</feature>
<evidence type="ECO:0000313" key="5">
    <source>
        <dbReference type="EMBL" id="OXB59654.1"/>
    </source>
</evidence>
<evidence type="ECO:0000256" key="3">
    <source>
        <dbReference type="SAM" id="SignalP"/>
    </source>
</evidence>
<feature type="disulfide bond" evidence="1">
    <location>
        <begin position="66"/>
        <end position="79"/>
    </location>
</feature>
<evidence type="ECO:0000313" key="6">
    <source>
        <dbReference type="Proteomes" id="UP000198323"/>
    </source>
</evidence>
<dbReference type="SMART" id="SM00208">
    <property type="entry name" value="TNFR"/>
    <property type="match status" value="2"/>
</dbReference>
<dbReference type="Proteomes" id="UP000198323">
    <property type="component" value="Unassembled WGS sequence"/>
</dbReference>
<comment type="caution">
    <text evidence="1">Lacks conserved residue(s) required for the propagation of feature annotation.</text>
</comment>
<keyword evidence="3" id="KW-0732">Signal</keyword>
<dbReference type="InterPro" id="IPR009030">
    <property type="entry name" value="Growth_fac_rcpt_cys_sf"/>
</dbReference>
<reference evidence="5 6" key="1">
    <citation type="submission" date="2016-07" db="EMBL/GenBank/DDBJ databases">
        <title>Disparate Historic Effective Population Sizes Predicted by Modern Levels of Genome Diversity for the Scaled Quail (Callipepla squamata) and the Northern Bobwhite (Colinus virginianus): Inferences from First and Second Generation Draft Genome Assemblies for Sympatric New World Quail.</title>
        <authorList>
            <person name="Oldeschulte D.L."/>
            <person name="Halley Y.A."/>
            <person name="Bhattarai E.K."/>
            <person name="Brashear W.A."/>
            <person name="Hill J."/>
            <person name="Metz R.P."/>
            <person name="Johnson C.D."/>
            <person name="Rollins D."/>
            <person name="Peterson M.J."/>
            <person name="Bickhart D.M."/>
            <person name="Decker J.E."/>
            <person name="Seabury C.M."/>
        </authorList>
    </citation>
    <scope>NUCLEOTIDE SEQUENCE [LARGE SCALE GENOMIC DNA]</scope>
    <source>
        <strain evidence="5 6">Texas</strain>
        <tissue evidence="5">Leg muscle</tissue>
    </source>
</reference>
<feature type="chain" id="PRO_5012398245" description="TNFR-Cys domain-containing protein" evidence="3">
    <location>
        <begin position="25"/>
        <end position="225"/>
    </location>
</feature>
<dbReference type="AlphaFoldDB" id="A0A226MWI3"/>
<dbReference type="PANTHER" id="PTHR47139:SF1">
    <property type="entry name" value="TUMOR NECROSIS FACTOR RECEPTOR SUPERFAMILY MEMBER 9"/>
    <property type="match status" value="1"/>
</dbReference>
<organism evidence="5 6">
    <name type="scientific">Callipepla squamata</name>
    <name type="common">Scaled quail</name>
    <dbReference type="NCBI Taxonomy" id="9009"/>
    <lineage>
        <taxon>Eukaryota</taxon>
        <taxon>Metazoa</taxon>
        <taxon>Chordata</taxon>
        <taxon>Craniata</taxon>
        <taxon>Vertebrata</taxon>
        <taxon>Euteleostomi</taxon>
        <taxon>Archelosauria</taxon>
        <taxon>Archosauria</taxon>
        <taxon>Dinosauria</taxon>
        <taxon>Saurischia</taxon>
        <taxon>Theropoda</taxon>
        <taxon>Coelurosauria</taxon>
        <taxon>Aves</taxon>
        <taxon>Neognathae</taxon>
        <taxon>Galloanserae</taxon>
        <taxon>Galliformes</taxon>
        <taxon>Odontophoridae</taxon>
        <taxon>Callipepla</taxon>
    </lineage>
</organism>
<feature type="compositionally biased region" description="Basic and acidic residues" evidence="2">
    <location>
        <begin position="213"/>
        <end position="225"/>
    </location>
</feature>
<sequence length="225" mass="23572">MGAAAPLLRAALLALTLSPRRAAAAPCAPTCPAGTFVSGAGCGASCRPCPSDTFSSAVGAGSCNLCRKCEGRFRYLKECSPVSDAECTCKEGYRCSDGSCSRCDRSCGPGKEKSGSGCQDCHYGTFNDQPDGSCKNWTACSENQVLEPGTATKDVVCKHSLNNPTSATSLPTTSPVAPFPIAVPVHTTPEQSVQEETCSCRFPEEEQGEDEDCGKSTEFRDLLEN</sequence>
<dbReference type="EMBL" id="MCFN01000376">
    <property type="protein sequence ID" value="OXB59654.1"/>
    <property type="molecule type" value="Genomic_DNA"/>
</dbReference>
<accession>A0A226MWI3</accession>
<dbReference type="OrthoDB" id="9423210at2759"/>
<evidence type="ECO:0000259" key="4">
    <source>
        <dbReference type="PROSITE" id="PS50050"/>
    </source>
</evidence>
<comment type="caution">
    <text evidence="5">The sequence shown here is derived from an EMBL/GenBank/DDBJ whole genome shotgun (WGS) entry which is preliminary data.</text>
</comment>
<protein>
    <recommendedName>
        <fullName evidence="4">TNFR-Cys domain-containing protein</fullName>
    </recommendedName>
</protein>
<evidence type="ECO:0000256" key="1">
    <source>
        <dbReference type="PROSITE-ProRule" id="PRU00206"/>
    </source>
</evidence>
<dbReference type="STRING" id="9009.A0A226MWI3"/>
<keyword evidence="6" id="KW-1185">Reference proteome</keyword>
<gene>
    <name evidence="5" type="ORF">ASZ78_004982</name>
</gene>
<evidence type="ECO:0000256" key="2">
    <source>
        <dbReference type="SAM" id="MobiDB-lite"/>
    </source>
</evidence>
<dbReference type="InterPro" id="IPR001368">
    <property type="entry name" value="TNFR/NGFR_Cys_rich_reg"/>
</dbReference>
<dbReference type="GO" id="GO:0038023">
    <property type="term" value="F:signaling receptor activity"/>
    <property type="evidence" value="ECO:0007669"/>
    <property type="project" value="TreeGrafter"/>
</dbReference>
<dbReference type="PANTHER" id="PTHR47139">
    <property type="entry name" value="TUMOR NECROSIS FACTOR RECEPTOR SUPERFAMILY MEMBER 9"/>
    <property type="match status" value="1"/>
</dbReference>
<feature type="repeat" description="TNFR-Cys" evidence="1">
    <location>
        <begin position="48"/>
        <end position="87"/>
    </location>
</feature>
<name>A0A226MWI3_CALSU</name>
<dbReference type="PROSITE" id="PS50050">
    <property type="entry name" value="TNFR_NGFR_2"/>
    <property type="match status" value="1"/>
</dbReference>
<dbReference type="SUPFAM" id="SSF57184">
    <property type="entry name" value="Growth factor receptor domain"/>
    <property type="match status" value="1"/>
</dbReference>
<keyword evidence="1" id="KW-1015">Disulfide bond</keyword>
<feature type="disulfide bond" evidence="1">
    <location>
        <begin position="69"/>
        <end position="87"/>
    </location>
</feature>
<dbReference type="GO" id="GO:0042127">
    <property type="term" value="P:regulation of cell population proliferation"/>
    <property type="evidence" value="ECO:0007669"/>
    <property type="project" value="TreeGrafter"/>
</dbReference>
<feature type="compositionally biased region" description="Polar residues" evidence="2">
    <location>
        <begin position="188"/>
        <end position="197"/>
    </location>
</feature>